<dbReference type="Gene3D" id="3.30.420.10">
    <property type="entry name" value="Ribonuclease H-like superfamily/Ribonuclease H"/>
    <property type="match status" value="1"/>
</dbReference>
<evidence type="ECO:0000256" key="16">
    <source>
        <dbReference type="RuleBase" id="RU003515"/>
    </source>
</evidence>
<feature type="binding site" evidence="14 15">
    <location>
        <position position="21"/>
    </location>
    <ligand>
        <name>a divalent metal cation</name>
        <dbReference type="ChEBI" id="CHEBI:60240"/>
    </ligand>
</feature>
<comment type="subcellular location">
    <subcellularLocation>
        <location evidence="4 14">Cytoplasm</location>
    </subcellularLocation>
</comment>
<dbReference type="FunFam" id="3.30.420.10:FF:000006">
    <property type="entry name" value="Ribonuclease HII"/>
    <property type="match status" value="1"/>
</dbReference>
<dbReference type="PROSITE" id="PS51975">
    <property type="entry name" value="RNASE_H_2"/>
    <property type="match status" value="1"/>
</dbReference>
<dbReference type="GO" id="GO:0005737">
    <property type="term" value="C:cytoplasm"/>
    <property type="evidence" value="ECO:0007669"/>
    <property type="project" value="UniProtKB-SubCell"/>
</dbReference>
<feature type="binding site" evidence="14 15">
    <location>
        <position position="20"/>
    </location>
    <ligand>
        <name>a divalent metal cation</name>
        <dbReference type="ChEBI" id="CHEBI:60240"/>
    </ligand>
</feature>
<dbReference type="GO" id="GO:0003723">
    <property type="term" value="F:RNA binding"/>
    <property type="evidence" value="ECO:0007669"/>
    <property type="project" value="UniProtKB-UniRule"/>
</dbReference>
<gene>
    <name evidence="14" type="primary">rnhB</name>
    <name evidence="18" type="ORF">ENI34_03720</name>
</gene>
<name>A0A9C9JZT5_UNCW3</name>
<comment type="cofactor">
    <cofactor evidence="2">
        <name>Mg(2+)</name>
        <dbReference type="ChEBI" id="CHEBI:18420"/>
    </cofactor>
</comment>
<proteinExistence type="inferred from homology"/>
<comment type="function">
    <text evidence="3 14 16">Endonuclease that specifically degrades the RNA of RNA-DNA hybrids.</text>
</comment>
<evidence type="ECO:0000256" key="10">
    <source>
        <dbReference type="ARBA" id="ARBA00022723"/>
    </source>
</evidence>
<keyword evidence="10 14" id="KW-0479">Metal-binding</keyword>
<dbReference type="HAMAP" id="MF_00052_B">
    <property type="entry name" value="RNase_HII_B"/>
    <property type="match status" value="1"/>
</dbReference>
<comment type="similarity">
    <text evidence="5 14 16">Belongs to the RNase HII family.</text>
</comment>
<feature type="domain" description="RNase H type-2" evidence="17">
    <location>
        <begin position="14"/>
        <end position="194"/>
    </location>
</feature>
<keyword evidence="8 14" id="KW-0963">Cytoplasm</keyword>
<dbReference type="InterPro" id="IPR024567">
    <property type="entry name" value="RNase_HII/HIII_dom"/>
</dbReference>
<dbReference type="InterPro" id="IPR022898">
    <property type="entry name" value="RNase_HII"/>
</dbReference>
<dbReference type="PANTHER" id="PTHR10954">
    <property type="entry name" value="RIBONUCLEASE H2 SUBUNIT A"/>
    <property type="match status" value="1"/>
</dbReference>
<evidence type="ECO:0000256" key="15">
    <source>
        <dbReference type="PROSITE-ProRule" id="PRU01319"/>
    </source>
</evidence>
<evidence type="ECO:0000256" key="8">
    <source>
        <dbReference type="ARBA" id="ARBA00022490"/>
    </source>
</evidence>
<evidence type="ECO:0000256" key="6">
    <source>
        <dbReference type="ARBA" id="ARBA00012180"/>
    </source>
</evidence>
<dbReference type="NCBIfam" id="NF000594">
    <property type="entry name" value="PRK00015.1-1"/>
    <property type="match status" value="1"/>
</dbReference>
<organism evidence="18 19">
    <name type="scientific">candidate division WOR-3 bacterium</name>
    <dbReference type="NCBI Taxonomy" id="2052148"/>
    <lineage>
        <taxon>Bacteria</taxon>
        <taxon>Bacteria division WOR-3</taxon>
    </lineage>
</organism>
<dbReference type="Pfam" id="PF01351">
    <property type="entry name" value="RNase_HII"/>
    <property type="match status" value="1"/>
</dbReference>
<evidence type="ECO:0000256" key="14">
    <source>
        <dbReference type="HAMAP-Rule" id="MF_00052"/>
    </source>
</evidence>
<protein>
    <recommendedName>
        <fullName evidence="7 14">Ribonuclease HII</fullName>
        <shortName evidence="14">RNase HII</shortName>
        <ecNumber evidence="6 14">3.1.26.4</ecNumber>
    </recommendedName>
</protein>
<dbReference type="EMBL" id="DRIG01000039">
    <property type="protein sequence ID" value="HEC78235.1"/>
    <property type="molecule type" value="Genomic_DNA"/>
</dbReference>
<dbReference type="InterPro" id="IPR001352">
    <property type="entry name" value="RNase_HII/HIII"/>
</dbReference>
<comment type="cofactor">
    <cofactor evidence="14 15">
        <name>Mn(2+)</name>
        <dbReference type="ChEBI" id="CHEBI:29035"/>
    </cofactor>
    <cofactor evidence="14 15">
        <name>Mg(2+)</name>
        <dbReference type="ChEBI" id="CHEBI:18420"/>
    </cofactor>
    <text evidence="14 15">Manganese or magnesium. Binds 1 divalent metal ion per monomer in the absence of substrate. May bind a second metal ion after substrate binding.</text>
</comment>
<accession>A0A9C9JZT5</accession>
<dbReference type="SUPFAM" id="SSF53098">
    <property type="entry name" value="Ribonuclease H-like"/>
    <property type="match status" value="1"/>
</dbReference>
<dbReference type="Proteomes" id="UP000885826">
    <property type="component" value="Unassembled WGS sequence"/>
</dbReference>
<dbReference type="CDD" id="cd07182">
    <property type="entry name" value="RNase_HII_bacteria_HII_like"/>
    <property type="match status" value="1"/>
</dbReference>
<dbReference type="NCBIfam" id="NF000595">
    <property type="entry name" value="PRK00015.1-3"/>
    <property type="match status" value="1"/>
</dbReference>
<keyword evidence="12 14" id="KW-0378">Hydrolase</keyword>
<keyword evidence="11 14" id="KW-0255">Endonuclease</keyword>
<evidence type="ECO:0000256" key="3">
    <source>
        <dbReference type="ARBA" id="ARBA00004065"/>
    </source>
</evidence>
<dbReference type="GO" id="GO:0032299">
    <property type="term" value="C:ribonuclease H2 complex"/>
    <property type="evidence" value="ECO:0007669"/>
    <property type="project" value="TreeGrafter"/>
</dbReference>
<dbReference type="GO" id="GO:0004523">
    <property type="term" value="F:RNA-DNA hybrid ribonuclease activity"/>
    <property type="evidence" value="ECO:0007669"/>
    <property type="project" value="UniProtKB-UniRule"/>
</dbReference>
<evidence type="ECO:0000313" key="18">
    <source>
        <dbReference type="EMBL" id="HEC78235.1"/>
    </source>
</evidence>
<evidence type="ECO:0000256" key="1">
    <source>
        <dbReference type="ARBA" id="ARBA00000077"/>
    </source>
</evidence>
<comment type="catalytic activity">
    <reaction evidence="1 14 15 16">
        <text>Endonucleolytic cleavage to 5'-phosphomonoester.</text>
        <dbReference type="EC" id="3.1.26.4"/>
    </reaction>
</comment>
<evidence type="ECO:0000256" key="11">
    <source>
        <dbReference type="ARBA" id="ARBA00022759"/>
    </source>
</evidence>
<feature type="binding site" evidence="14 15">
    <location>
        <position position="112"/>
    </location>
    <ligand>
        <name>a divalent metal cation</name>
        <dbReference type="ChEBI" id="CHEBI:60240"/>
    </ligand>
</feature>
<dbReference type="GO" id="GO:0006298">
    <property type="term" value="P:mismatch repair"/>
    <property type="evidence" value="ECO:0007669"/>
    <property type="project" value="TreeGrafter"/>
</dbReference>
<evidence type="ECO:0000259" key="17">
    <source>
        <dbReference type="PROSITE" id="PS51975"/>
    </source>
</evidence>
<dbReference type="GO" id="GO:0030145">
    <property type="term" value="F:manganese ion binding"/>
    <property type="evidence" value="ECO:0007669"/>
    <property type="project" value="UniProtKB-UniRule"/>
</dbReference>
<keyword evidence="13 14" id="KW-0464">Manganese</keyword>
<evidence type="ECO:0000256" key="2">
    <source>
        <dbReference type="ARBA" id="ARBA00001946"/>
    </source>
</evidence>
<evidence type="ECO:0000256" key="5">
    <source>
        <dbReference type="ARBA" id="ARBA00007383"/>
    </source>
</evidence>
<evidence type="ECO:0000256" key="9">
    <source>
        <dbReference type="ARBA" id="ARBA00022722"/>
    </source>
</evidence>
<keyword evidence="9 14" id="KW-0540">Nuclease</keyword>
<sequence length="194" mass="21890">MKAFLDRNLWKRHSLLAGVDEAGRGPLAGPVVASAVILPRNFYHPQIDDSKKLTPHRRARLYNIITQSALSYCFGIVGPDVIDEINILNATKRAMKYAVENLALTPEVVLVDAVNIEGLSIKQIALIKGDTLSISIAAASILAKVKRDTIMTEYHRKYPRYHFHKHKGYPTKLHRICIKKYGPSPIHRKSFRLL</sequence>
<dbReference type="InterPro" id="IPR012337">
    <property type="entry name" value="RNaseH-like_sf"/>
</dbReference>
<evidence type="ECO:0000256" key="13">
    <source>
        <dbReference type="ARBA" id="ARBA00023211"/>
    </source>
</evidence>
<dbReference type="AlphaFoldDB" id="A0A9C9JZT5"/>
<dbReference type="PANTHER" id="PTHR10954:SF18">
    <property type="entry name" value="RIBONUCLEASE HII"/>
    <property type="match status" value="1"/>
</dbReference>
<evidence type="ECO:0000256" key="12">
    <source>
        <dbReference type="ARBA" id="ARBA00022801"/>
    </source>
</evidence>
<evidence type="ECO:0000256" key="7">
    <source>
        <dbReference type="ARBA" id="ARBA00019179"/>
    </source>
</evidence>
<evidence type="ECO:0000256" key="4">
    <source>
        <dbReference type="ARBA" id="ARBA00004496"/>
    </source>
</evidence>
<dbReference type="InterPro" id="IPR036397">
    <property type="entry name" value="RNaseH_sf"/>
</dbReference>
<evidence type="ECO:0000313" key="19">
    <source>
        <dbReference type="Proteomes" id="UP000885826"/>
    </source>
</evidence>
<dbReference type="EC" id="3.1.26.4" evidence="6 14"/>
<reference evidence="18" key="1">
    <citation type="journal article" date="2020" name="mSystems">
        <title>Genome- and Community-Level Interaction Insights into Carbon Utilization and Element Cycling Functions of Hydrothermarchaeota in Hydrothermal Sediment.</title>
        <authorList>
            <person name="Zhou Z."/>
            <person name="Liu Y."/>
            <person name="Xu W."/>
            <person name="Pan J."/>
            <person name="Luo Z.H."/>
            <person name="Li M."/>
        </authorList>
    </citation>
    <scope>NUCLEOTIDE SEQUENCE</scope>
    <source>
        <strain evidence="18">HyVt-388</strain>
    </source>
</reference>
<comment type="caution">
    <text evidence="18">The sequence shown here is derived from an EMBL/GenBank/DDBJ whole genome shotgun (WGS) entry which is preliminary data.</text>
</comment>
<dbReference type="GO" id="GO:0043137">
    <property type="term" value="P:DNA replication, removal of RNA primer"/>
    <property type="evidence" value="ECO:0007669"/>
    <property type="project" value="TreeGrafter"/>
</dbReference>